<dbReference type="EMBL" id="JABXJJ020000017">
    <property type="protein sequence ID" value="MDI5970771.1"/>
    <property type="molecule type" value="Genomic_DNA"/>
</dbReference>
<comment type="caution">
    <text evidence="3">The sequence shown here is derived from an EMBL/GenBank/DDBJ whole genome shotgun (WGS) entry which is preliminary data.</text>
</comment>
<gene>
    <name evidence="3" type="ORF">POF50_015720</name>
</gene>
<dbReference type="GO" id="GO:0016787">
    <property type="term" value="F:hydrolase activity"/>
    <property type="evidence" value="ECO:0007669"/>
    <property type="project" value="UniProtKB-KW"/>
</dbReference>
<name>A0AA90H3R9_9ACTN</name>
<dbReference type="InterPro" id="IPR036380">
    <property type="entry name" value="Isochorismatase-like_sf"/>
</dbReference>
<dbReference type="PANTHER" id="PTHR43540">
    <property type="entry name" value="PEROXYUREIDOACRYLATE/UREIDOACRYLATE AMIDOHYDROLASE-RELATED"/>
    <property type="match status" value="1"/>
</dbReference>
<organism evidence="3">
    <name type="scientific">Streptantibioticus silvisoli</name>
    <dbReference type="NCBI Taxonomy" id="2705255"/>
    <lineage>
        <taxon>Bacteria</taxon>
        <taxon>Bacillati</taxon>
        <taxon>Actinomycetota</taxon>
        <taxon>Actinomycetes</taxon>
        <taxon>Kitasatosporales</taxon>
        <taxon>Streptomycetaceae</taxon>
        <taxon>Streptantibioticus</taxon>
    </lineage>
</organism>
<reference evidence="3" key="1">
    <citation type="submission" date="2023-05" db="EMBL/GenBank/DDBJ databases">
        <title>Streptantibioticus silvisoli sp. nov., acidotolerant actinomycetes 1 from pine litter.</title>
        <authorList>
            <person name="Swiecimska M."/>
            <person name="Golinska P."/>
            <person name="Sangal V."/>
            <person name="Wachnowicz B."/>
            <person name="Goodfellow M."/>
        </authorList>
    </citation>
    <scope>NUCLEOTIDE SEQUENCE</scope>
    <source>
        <strain evidence="3">SL13</strain>
    </source>
</reference>
<dbReference type="InterPro" id="IPR000868">
    <property type="entry name" value="Isochorismatase-like_dom"/>
</dbReference>
<evidence type="ECO:0000259" key="2">
    <source>
        <dbReference type="Pfam" id="PF00857"/>
    </source>
</evidence>
<evidence type="ECO:0000256" key="1">
    <source>
        <dbReference type="ARBA" id="ARBA00022801"/>
    </source>
</evidence>
<dbReference type="RefSeq" id="WP_271317663.1">
    <property type="nucleotide sequence ID" value="NZ_JABXJJ020000017.1"/>
</dbReference>
<protein>
    <submittedName>
        <fullName evidence="3">Cysteine hydrolase</fullName>
    </submittedName>
</protein>
<sequence length="186" mass="19833">MSRTALLLMDLQRTHIAHLPADYLPRAVRALNAARAAGVPVIHVALQLRRGHTDVHPRNKIFGALPPHLFTADDPGAAIHPDVAPADGEIVVHKNRVSAFAGNNLQQILTAQDVGHLVLAGLSTGGIVLSTALQAADLDYRVTVLSDACADPSPALHDTLINEVLARRGEVATVGEWERSLSRDGR</sequence>
<dbReference type="CDD" id="cd00431">
    <property type="entry name" value="cysteine_hydrolases"/>
    <property type="match status" value="1"/>
</dbReference>
<keyword evidence="1 3" id="KW-0378">Hydrolase</keyword>
<evidence type="ECO:0000313" key="3">
    <source>
        <dbReference type="EMBL" id="MDI5970771.1"/>
    </source>
</evidence>
<dbReference type="PANTHER" id="PTHR43540:SF1">
    <property type="entry name" value="ISOCHORISMATASE HYDROLASE"/>
    <property type="match status" value="1"/>
</dbReference>
<proteinExistence type="predicted"/>
<dbReference type="SUPFAM" id="SSF52499">
    <property type="entry name" value="Isochorismatase-like hydrolases"/>
    <property type="match status" value="1"/>
</dbReference>
<feature type="domain" description="Isochorismatase-like" evidence="2">
    <location>
        <begin position="4"/>
        <end position="174"/>
    </location>
</feature>
<dbReference type="Pfam" id="PF00857">
    <property type="entry name" value="Isochorismatase"/>
    <property type="match status" value="1"/>
</dbReference>
<accession>A0AA90H3R9</accession>
<dbReference type="Gene3D" id="3.40.50.850">
    <property type="entry name" value="Isochorismatase-like"/>
    <property type="match status" value="1"/>
</dbReference>
<dbReference type="AlphaFoldDB" id="A0AA90H3R9"/>
<dbReference type="InterPro" id="IPR050272">
    <property type="entry name" value="Isochorismatase-like_hydrls"/>
</dbReference>